<feature type="active site" evidence="3">
    <location>
        <position position="304"/>
    </location>
</feature>
<dbReference type="Gene3D" id="2.40.128.130">
    <property type="entry name" value="Autotransporter beta-domain"/>
    <property type="match status" value="1"/>
</dbReference>
<dbReference type="InterPro" id="IPR017186">
    <property type="entry name" value="Lipase_autotranspt_EstA"/>
</dbReference>
<dbReference type="GO" id="GO:0019867">
    <property type="term" value="C:outer membrane"/>
    <property type="evidence" value="ECO:0007669"/>
    <property type="project" value="InterPro"/>
</dbReference>
<protein>
    <submittedName>
        <fullName evidence="6">Related to lipase 1</fullName>
    </submittedName>
</protein>
<reference evidence="7" key="1">
    <citation type="journal article" date="2004" name="Environ. Microbiol.">
        <title>The genome of Desulfotalea psychrophila, a sulfate-reducing bacterium from permanently cold Arctic sediments.</title>
        <authorList>
            <person name="Rabus R."/>
            <person name="Ruepp A."/>
            <person name="Frickey T."/>
            <person name="Rattei T."/>
            <person name="Fartmann B."/>
            <person name="Stark M."/>
            <person name="Bauer M."/>
            <person name="Zibat A."/>
            <person name="Lombardot T."/>
            <person name="Becker I."/>
            <person name="Amann J."/>
            <person name="Gellner K."/>
            <person name="Teeling H."/>
            <person name="Leuschner W.D."/>
            <person name="Gloeckner F.-O."/>
            <person name="Lupas A.N."/>
            <person name="Amann R."/>
            <person name="Klenk H.-P."/>
        </authorList>
    </citation>
    <scope>NUCLEOTIDE SEQUENCE [LARGE SCALE GENOMIC DNA]</scope>
    <source>
        <strain evidence="7">DSM 12343 / LSv54</strain>
    </source>
</reference>
<dbReference type="InterPro" id="IPR006315">
    <property type="entry name" value="OM_autotransptr_brl_dom"/>
</dbReference>
<evidence type="ECO:0000256" key="3">
    <source>
        <dbReference type="PIRSR" id="PIRSR037375-1"/>
    </source>
</evidence>
<dbReference type="InterPro" id="IPR001087">
    <property type="entry name" value="GDSL"/>
</dbReference>
<dbReference type="NCBIfam" id="TIGR01414">
    <property type="entry name" value="autotrans_barl"/>
    <property type="match status" value="1"/>
</dbReference>
<dbReference type="PROSITE" id="PS51208">
    <property type="entry name" value="AUTOTRANSPORTER"/>
    <property type="match status" value="1"/>
</dbReference>
<feature type="active site" description="Nucleophile" evidence="3">
    <location>
        <position position="49"/>
    </location>
</feature>
<dbReference type="eggNOG" id="COG5571">
    <property type="taxonomic scope" value="Bacteria"/>
</dbReference>
<feature type="signal peptide" evidence="4">
    <location>
        <begin position="1"/>
        <end position="37"/>
    </location>
</feature>
<dbReference type="Pfam" id="PF03797">
    <property type="entry name" value="Autotransporter"/>
    <property type="match status" value="1"/>
</dbReference>
<comment type="similarity">
    <text evidence="1">Belongs to the 'GDSL' lipolytic enzyme family.</text>
</comment>
<dbReference type="Gene3D" id="3.40.50.1110">
    <property type="entry name" value="SGNH hydrolase"/>
    <property type="match status" value="1"/>
</dbReference>
<proteinExistence type="inferred from homology"/>
<evidence type="ECO:0000256" key="4">
    <source>
        <dbReference type="SAM" id="SignalP"/>
    </source>
</evidence>
<dbReference type="PIRSF" id="PIRSF037375">
    <property type="entry name" value="Autotrns_EstA"/>
    <property type="match status" value="1"/>
</dbReference>
<dbReference type="STRING" id="177439.DP2994"/>
<evidence type="ECO:0000256" key="1">
    <source>
        <dbReference type="ARBA" id="ARBA00008668"/>
    </source>
</evidence>
<dbReference type="EMBL" id="CR522870">
    <property type="protein sequence ID" value="CAG37723.1"/>
    <property type="molecule type" value="Genomic_DNA"/>
</dbReference>
<dbReference type="HOGENOM" id="CLU_432601_0_0_7"/>
<dbReference type="SUPFAM" id="SSF103515">
    <property type="entry name" value="Autotransporter"/>
    <property type="match status" value="1"/>
</dbReference>
<feature type="domain" description="Autotransporter" evidence="5">
    <location>
        <begin position="356"/>
        <end position="632"/>
    </location>
</feature>
<keyword evidence="7" id="KW-1185">Reference proteome</keyword>
<name>Q6AIV7_DESPS</name>
<dbReference type="Proteomes" id="UP000000602">
    <property type="component" value="Chromosome"/>
</dbReference>
<evidence type="ECO:0000313" key="6">
    <source>
        <dbReference type="EMBL" id="CAG37723.1"/>
    </source>
</evidence>
<dbReference type="GO" id="GO:0016788">
    <property type="term" value="F:hydrolase activity, acting on ester bonds"/>
    <property type="evidence" value="ECO:0007669"/>
    <property type="project" value="InterPro"/>
</dbReference>
<dbReference type="SMART" id="SM00869">
    <property type="entry name" value="Autotransporter"/>
    <property type="match status" value="1"/>
</dbReference>
<sequence>MRIHQLREIFMLTLKQLALSTGLLTFATLTLANGACAEGFNQFVGVGDSNLDSGYFRYHSTGIPDNDVAIVAAVAQGAKGGFAGNGLMSTTILAGKFGLSAAPIGGGGTNYAIGHSYAAIEVSVLVSAVQQMKNYLNSVNGVANPNALYVIKSGDNDLIKVQDELDKDPTWLDTRSTYLSDQAVALASEIKVLQSAGARTIIVPNSSYYAWSAVLGGELAPENIAGYQRSLDYETTLWSLLETKGVNFIPADMNSVIKYVVKNPTLFGFTEASVVPKASTVPSALIAILTPAAQQDDLYIDQAHLTTAGQTIVADYEYSLLVAPSQMSLITEGGVQGGLARTATIQRQIDLSEQHRGPNGINVWTSAGANYREIDNNAGFATASGTPINGSIGVDYQTSSGLIVGAAITASDQKQDFSTGGHYDQTDEAISLYTAFKAGSVWANAVATYGAFQNDISRPVQLGIFTDVNSSDPDGQSLAFALSMGNDFEFGSVTTGPVIGLVLQRVKLNSFTETGTTGLTALSFADIKRYSAVSQLGWSVSMDVDAWRPFAEAKWNHEWSERDDTVTASITTADAPSYSMDAVPAASDWATISVGTSYKLNSRVMLQGSFSVLAFASEVTSYGGELGLSISF</sequence>
<dbReference type="KEGG" id="dps:DP2994"/>
<keyword evidence="2 4" id="KW-0732">Signal</keyword>
<dbReference type="CDD" id="cd01847">
    <property type="entry name" value="Triacylglycerol_lipase_like"/>
    <property type="match status" value="1"/>
</dbReference>
<dbReference type="InterPro" id="IPR005546">
    <property type="entry name" value="Autotransporte_beta"/>
</dbReference>
<dbReference type="InterPro" id="IPR036514">
    <property type="entry name" value="SGNH_hydro_sf"/>
</dbReference>
<organism evidence="6 7">
    <name type="scientific">Desulfotalea psychrophila (strain LSv54 / DSM 12343)</name>
    <dbReference type="NCBI Taxonomy" id="177439"/>
    <lineage>
        <taxon>Bacteria</taxon>
        <taxon>Pseudomonadati</taxon>
        <taxon>Thermodesulfobacteriota</taxon>
        <taxon>Desulfobulbia</taxon>
        <taxon>Desulfobulbales</taxon>
        <taxon>Desulfocapsaceae</taxon>
        <taxon>Desulfotalea</taxon>
    </lineage>
</organism>
<dbReference type="Pfam" id="PF00657">
    <property type="entry name" value="Lipase_GDSL"/>
    <property type="match status" value="1"/>
</dbReference>
<dbReference type="InterPro" id="IPR036709">
    <property type="entry name" value="Autotransporte_beta_dom_sf"/>
</dbReference>
<feature type="active site" evidence="3">
    <location>
        <position position="301"/>
    </location>
</feature>
<accession>Q6AIV7</accession>
<evidence type="ECO:0000259" key="5">
    <source>
        <dbReference type="PROSITE" id="PS51208"/>
    </source>
</evidence>
<evidence type="ECO:0000256" key="2">
    <source>
        <dbReference type="ARBA" id="ARBA00022729"/>
    </source>
</evidence>
<dbReference type="eggNOG" id="COG3240">
    <property type="taxonomic scope" value="Bacteria"/>
</dbReference>
<evidence type="ECO:0000313" key="7">
    <source>
        <dbReference type="Proteomes" id="UP000000602"/>
    </source>
</evidence>
<feature type="chain" id="PRO_5004270586" evidence="4">
    <location>
        <begin position="38"/>
        <end position="632"/>
    </location>
</feature>
<dbReference type="AlphaFoldDB" id="Q6AIV7"/>
<gene>
    <name evidence="6" type="ordered locus">DP2994</name>
</gene>